<dbReference type="GO" id="GO:0022857">
    <property type="term" value="F:transmembrane transporter activity"/>
    <property type="evidence" value="ECO:0007669"/>
    <property type="project" value="InterPro"/>
</dbReference>
<keyword evidence="16" id="KW-1185">Reference proteome</keyword>
<protein>
    <submittedName>
        <fullName evidence="15">EamA family transporter</fullName>
    </submittedName>
</protein>
<keyword evidence="8 13" id="KW-0812">Transmembrane</keyword>
<evidence type="ECO:0000256" key="12">
    <source>
        <dbReference type="ARBA" id="ARBA00023136"/>
    </source>
</evidence>
<dbReference type="RefSeq" id="WP_104095180.1">
    <property type="nucleotide sequence ID" value="NZ_JACHBP010000001.1"/>
</dbReference>
<feature type="transmembrane region" description="Helical" evidence="13">
    <location>
        <begin position="267"/>
        <end position="285"/>
    </location>
</feature>
<comment type="caution">
    <text evidence="15">The sequence shown here is derived from an EMBL/GenBank/DDBJ whole genome shotgun (WGS) entry which is preliminary data.</text>
</comment>
<comment type="similarity">
    <text evidence="2">Belongs to the EamA transporter family.</text>
</comment>
<keyword evidence="9" id="KW-0448">Lipopolysaccharide biosynthesis</keyword>
<feature type="transmembrane region" description="Helical" evidence="13">
    <location>
        <begin position="92"/>
        <end position="112"/>
    </location>
</feature>
<evidence type="ECO:0000313" key="15">
    <source>
        <dbReference type="EMBL" id="TFB79303.1"/>
    </source>
</evidence>
<dbReference type="Pfam" id="PF00892">
    <property type="entry name" value="EamA"/>
    <property type="match status" value="2"/>
</dbReference>
<dbReference type="AlphaFoldDB" id="A0A4R8V979"/>
<keyword evidence="4" id="KW-1003">Cell membrane</keyword>
<keyword evidence="10 13" id="KW-1133">Transmembrane helix</keyword>
<evidence type="ECO:0000256" key="10">
    <source>
        <dbReference type="ARBA" id="ARBA00022989"/>
    </source>
</evidence>
<dbReference type="Proteomes" id="UP000298488">
    <property type="component" value="Unassembled WGS sequence"/>
</dbReference>
<dbReference type="GO" id="GO:0005886">
    <property type="term" value="C:plasma membrane"/>
    <property type="evidence" value="ECO:0007669"/>
    <property type="project" value="UniProtKB-SubCell"/>
</dbReference>
<feature type="transmembrane region" description="Helical" evidence="13">
    <location>
        <begin position="61"/>
        <end position="80"/>
    </location>
</feature>
<sequence>MSLLVLALVGFAAIAHAAWNIAIKRAGTSGPGFLWLSFIVGAVVFLPFGIFSLVDAGVDLLHWLWLAVVSGALQIAYFFLLQRGYRQGDVSVVYPLARGTGPLLTVVFAMILFGERPGLVALAGAALVIAGVVITGLAGGRADAANNRAGILYGLVIGVLIAVYTLWDSAAVTVGGMPAVGLYWGSVLFQFLLLAPVGLRSRRGLAATAKRHWVAILIVGVLAPLAYIIVLLAFQLAPVSLVAPAREVSVVLVGLAGWLFFHEPHPARRLVGAGVVLTGIALLAAS</sequence>
<accession>A0A4R8V979</accession>
<evidence type="ECO:0000313" key="16">
    <source>
        <dbReference type="Proteomes" id="UP000298488"/>
    </source>
</evidence>
<gene>
    <name evidence="15" type="ORF">E3N84_04090</name>
</gene>
<dbReference type="InterPro" id="IPR037185">
    <property type="entry name" value="EmrE-like"/>
</dbReference>
<comment type="subcellular location">
    <subcellularLocation>
        <location evidence="1">Cell membrane</location>
        <topology evidence="1">Multi-pass membrane protein</topology>
    </subcellularLocation>
</comment>
<keyword evidence="5" id="KW-0444">Lipid biosynthesis</keyword>
<keyword evidence="7" id="KW-0441">Lipid A biosynthesis</keyword>
<keyword evidence="12 13" id="KW-0472">Membrane</keyword>
<feature type="transmembrane region" description="Helical" evidence="13">
    <location>
        <begin position="33"/>
        <end position="54"/>
    </location>
</feature>
<evidence type="ECO:0000256" key="6">
    <source>
        <dbReference type="ARBA" id="ARBA00022519"/>
    </source>
</evidence>
<name>A0A4R8V979_9MICO</name>
<evidence type="ECO:0000259" key="14">
    <source>
        <dbReference type="Pfam" id="PF00892"/>
    </source>
</evidence>
<dbReference type="EMBL" id="SOFI01000003">
    <property type="protein sequence ID" value="TFB79303.1"/>
    <property type="molecule type" value="Genomic_DNA"/>
</dbReference>
<evidence type="ECO:0000256" key="1">
    <source>
        <dbReference type="ARBA" id="ARBA00004651"/>
    </source>
</evidence>
<keyword evidence="3" id="KW-0813">Transport</keyword>
<evidence type="ECO:0000256" key="13">
    <source>
        <dbReference type="SAM" id="Phobius"/>
    </source>
</evidence>
<evidence type="ECO:0000256" key="3">
    <source>
        <dbReference type="ARBA" id="ARBA00022448"/>
    </source>
</evidence>
<feature type="domain" description="EamA" evidence="14">
    <location>
        <begin position="149"/>
        <end position="283"/>
    </location>
</feature>
<evidence type="ECO:0000256" key="5">
    <source>
        <dbReference type="ARBA" id="ARBA00022516"/>
    </source>
</evidence>
<evidence type="ECO:0000256" key="7">
    <source>
        <dbReference type="ARBA" id="ARBA00022556"/>
    </source>
</evidence>
<feature type="transmembrane region" description="Helical" evidence="13">
    <location>
        <begin position="179"/>
        <end position="199"/>
    </location>
</feature>
<dbReference type="SUPFAM" id="SSF103481">
    <property type="entry name" value="Multidrug resistance efflux transporter EmrE"/>
    <property type="match status" value="2"/>
</dbReference>
<evidence type="ECO:0000256" key="8">
    <source>
        <dbReference type="ARBA" id="ARBA00022692"/>
    </source>
</evidence>
<feature type="transmembrane region" description="Helical" evidence="13">
    <location>
        <begin position="119"/>
        <end position="138"/>
    </location>
</feature>
<evidence type="ECO:0000256" key="2">
    <source>
        <dbReference type="ARBA" id="ARBA00007362"/>
    </source>
</evidence>
<dbReference type="PANTHER" id="PTHR30561:SF1">
    <property type="entry name" value="MULTIDRUG TRANSPORTER EMRE"/>
    <property type="match status" value="1"/>
</dbReference>
<dbReference type="OrthoDB" id="9783707at2"/>
<feature type="transmembrane region" description="Helical" evidence="13">
    <location>
        <begin position="211"/>
        <end position="234"/>
    </location>
</feature>
<evidence type="ECO:0000256" key="4">
    <source>
        <dbReference type="ARBA" id="ARBA00022475"/>
    </source>
</evidence>
<dbReference type="PANTHER" id="PTHR30561">
    <property type="entry name" value="SMR FAMILY PROTON-DEPENDENT DRUG EFFLUX TRANSPORTER SUGE"/>
    <property type="match status" value="1"/>
</dbReference>
<dbReference type="GO" id="GO:0009103">
    <property type="term" value="P:lipopolysaccharide biosynthetic process"/>
    <property type="evidence" value="ECO:0007669"/>
    <property type="project" value="UniProtKB-KW"/>
</dbReference>
<evidence type="ECO:0000256" key="11">
    <source>
        <dbReference type="ARBA" id="ARBA00023098"/>
    </source>
</evidence>
<proteinExistence type="inferred from homology"/>
<organism evidence="15 16">
    <name type="scientific">Terrimesophilobacter mesophilus</name>
    <dbReference type="NCBI Taxonomy" id="433647"/>
    <lineage>
        <taxon>Bacteria</taxon>
        <taxon>Bacillati</taxon>
        <taxon>Actinomycetota</taxon>
        <taxon>Actinomycetes</taxon>
        <taxon>Micrococcales</taxon>
        <taxon>Microbacteriaceae</taxon>
        <taxon>Terrimesophilobacter</taxon>
    </lineage>
</organism>
<keyword evidence="6" id="KW-0997">Cell inner membrane</keyword>
<reference evidence="15 16" key="1">
    <citation type="submission" date="2019-03" db="EMBL/GenBank/DDBJ databases">
        <title>Genomics of glacier-inhabiting Cryobacterium strains.</title>
        <authorList>
            <person name="Liu Q."/>
            <person name="Xin Y.-H."/>
        </authorList>
    </citation>
    <scope>NUCLEOTIDE SEQUENCE [LARGE SCALE GENOMIC DNA]</scope>
    <source>
        <strain evidence="15 16">CGMCC 1.10440</strain>
    </source>
</reference>
<evidence type="ECO:0000256" key="9">
    <source>
        <dbReference type="ARBA" id="ARBA00022985"/>
    </source>
</evidence>
<feature type="transmembrane region" description="Helical" evidence="13">
    <location>
        <begin position="150"/>
        <end position="167"/>
    </location>
</feature>
<feature type="transmembrane region" description="Helical" evidence="13">
    <location>
        <begin position="241"/>
        <end position="261"/>
    </location>
</feature>
<dbReference type="Gene3D" id="1.10.3730.20">
    <property type="match status" value="2"/>
</dbReference>
<dbReference type="InterPro" id="IPR000390">
    <property type="entry name" value="Small_drug/metabolite_transptr"/>
</dbReference>
<feature type="domain" description="EamA" evidence="14">
    <location>
        <begin position="8"/>
        <end position="135"/>
    </location>
</feature>
<dbReference type="InterPro" id="IPR000620">
    <property type="entry name" value="EamA_dom"/>
</dbReference>
<keyword evidence="11" id="KW-0443">Lipid metabolism</keyword>